<keyword evidence="2" id="KW-1185">Reference proteome</keyword>
<dbReference type="AlphaFoldDB" id="A0A846XT11"/>
<gene>
    <name evidence="1" type="ORF">HGA08_01655</name>
</gene>
<proteinExistence type="predicted"/>
<name>A0A846XT11_9NOCA</name>
<reference evidence="1 2" key="1">
    <citation type="submission" date="2020-04" db="EMBL/GenBank/DDBJ databases">
        <title>MicrobeNet Type strains.</title>
        <authorList>
            <person name="Nicholson A.C."/>
        </authorList>
    </citation>
    <scope>NUCLEOTIDE SEQUENCE [LARGE SCALE GENOMIC DNA]</scope>
    <source>
        <strain evidence="1 2">JCM 12354</strain>
    </source>
</reference>
<sequence length="169" mass="18877">MADDTQPKKPGPLASLIQQAQDGSLTVSFSQDVMVNADEFAYIERDCQAFKDEIRRLQGIAKTISARENWGLGEENRNLTLAQSLVGWYRDKAGSETSGDTVNCVWSVLDQHYRIVDDIQTLHHQIAQMYVQTDEAFAAEYNRLTADMPSSPIGKEILPGSTPRLGKSW</sequence>
<dbReference type="RefSeq" id="WP_067870330.1">
    <property type="nucleotide sequence ID" value="NZ_JAAXOP010000001.1"/>
</dbReference>
<accession>A0A846XT11</accession>
<dbReference type="Proteomes" id="UP000565711">
    <property type="component" value="Unassembled WGS sequence"/>
</dbReference>
<comment type="caution">
    <text evidence="1">The sequence shown here is derived from an EMBL/GenBank/DDBJ whole genome shotgun (WGS) entry which is preliminary data.</text>
</comment>
<evidence type="ECO:0000313" key="1">
    <source>
        <dbReference type="EMBL" id="NKY48914.1"/>
    </source>
</evidence>
<organism evidence="1 2">
    <name type="scientific">Nocardia vermiculata</name>
    <dbReference type="NCBI Taxonomy" id="257274"/>
    <lineage>
        <taxon>Bacteria</taxon>
        <taxon>Bacillati</taxon>
        <taxon>Actinomycetota</taxon>
        <taxon>Actinomycetes</taxon>
        <taxon>Mycobacteriales</taxon>
        <taxon>Nocardiaceae</taxon>
        <taxon>Nocardia</taxon>
    </lineage>
</organism>
<protein>
    <submittedName>
        <fullName evidence="1">Uncharacterized protein</fullName>
    </submittedName>
</protein>
<dbReference type="EMBL" id="JAAXOP010000001">
    <property type="protein sequence ID" value="NKY48914.1"/>
    <property type="molecule type" value="Genomic_DNA"/>
</dbReference>
<evidence type="ECO:0000313" key="2">
    <source>
        <dbReference type="Proteomes" id="UP000565711"/>
    </source>
</evidence>